<reference evidence="6 7" key="1">
    <citation type="journal article" date="2024" name="Nat. Commun.">
        <title>Phylogenomics reveals the evolutionary origins of lichenization in chlorophyte algae.</title>
        <authorList>
            <person name="Puginier C."/>
            <person name="Libourel C."/>
            <person name="Otte J."/>
            <person name="Skaloud P."/>
            <person name="Haon M."/>
            <person name="Grisel S."/>
            <person name="Petersen M."/>
            <person name="Berrin J.G."/>
            <person name="Delaux P.M."/>
            <person name="Dal Grande F."/>
            <person name="Keller J."/>
        </authorList>
    </citation>
    <scope>NUCLEOTIDE SEQUENCE [LARGE SCALE GENOMIC DNA]</scope>
    <source>
        <strain evidence="6 7">SAG 2036</strain>
    </source>
</reference>
<feature type="region of interest" description="Disordered" evidence="3">
    <location>
        <begin position="194"/>
        <end position="215"/>
    </location>
</feature>
<gene>
    <name evidence="6" type="ORF">WJX73_003147</name>
</gene>
<dbReference type="InterPro" id="IPR018816">
    <property type="entry name" value="Cactin_central"/>
</dbReference>
<sequence length="643" mass="72932">MDKHSAAAGEGEGTFVWRKKVEKQVKEGVSVREIAAKAGRDQLEERQREVEKVRKRKADREAEKAAMEEEQAMLARERAYAENLELQQKEEEFHLEQAKQRAINRLREQRPKAIDLLARTIHLAEEFGIDAEPPYALFDRLTLTEIRDLARGIQDFKDLDSTDEEHAAYWAALSVVCGAEEAKAERQDEIDRARLRGEPPPPAPVHHEPGLHGSVAGDLDVQLAGKSYGGLQEMQKDITSKLQSGRAPDPEFLTVVLSRMDLAKAKARLRETHEERLRRHVEALEAAGDPVDLAAAMGWDRERAEQDRKDMDEELQYKAELEEATAKPEDDSAALPGPAGAHQPHGVQPPGREDPAASDDDSDEEFGEENVGQWSPAPIAPEEIVGVDVIAEEDDLRLLELHRAQVRYTMARKFKPEAALQAASRLGFNEVDRQWQAMLSDPGRAPAGVHPMMRYVADAAPQQGEVAMRAGTHSVDADANQQRMESQAARLMGDMADAGDAPFGGEVALQSRMYWWHDKYRPRKPKYFNRVHTGYEWNKYNQTHYDHDNPPPKVVQGYKFNIFYPDLIDKSEAPTYAVEKDTAADEQGSTCLLRFHAGPPYEDTAFRIINKEWEYSHKKGFKSSFERGILHLYFNFKRQRYRR</sequence>
<accession>A0AAW1NSK8</accession>
<keyword evidence="7" id="KW-1185">Reference proteome</keyword>
<dbReference type="SMART" id="SM01050">
    <property type="entry name" value="CactinC_cactus"/>
    <property type="match status" value="1"/>
</dbReference>
<evidence type="ECO:0000256" key="3">
    <source>
        <dbReference type="SAM" id="MobiDB-lite"/>
    </source>
</evidence>
<dbReference type="EMBL" id="JALJOQ010000171">
    <property type="protein sequence ID" value="KAK9791828.1"/>
    <property type="molecule type" value="Genomic_DNA"/>
</dbReference>
<evidence type="ECO:0000313" key="7">
    <source>
        <dbReference type="Proteomes" id="UP001465755"/>
    </source>
</evidence>
<dbReference type="GO" id="GO:0045292">
    <property type="term" value="P:mRNA cis splicing, via spliceosome"/>
    <property type="evidence" value="ECO:0007669"/>
    <property type="project" value="TreeGrafter"/>
</dbReference>
<dbReference type="Pfam" id="PF10312">
    <property type="entry name" value="Cactin_mid"/>
    <property type="match status" value="1"/>
</dbReference>
<comment type="caution">
    <text evidence="6">The sequence shown here is derived from an EMBL/GenBank/DDBJ whole genome shotgun (WGS) entry which is preliminary data.</text>
</comment>
<evidence type="ECO:0000256" key="1">
    <source>
        <dbReference type="ARBA" id="ARBA00006895"/>
    </source>
</evidence>
<name>A0AAW1NSK8_9CHLO</name>
<dbReference type="PANTHER" id="PTHR21737">
    <property type="entry name" value="POLYGLUTAMINE BINDING PROTEIN 1/MARVEL MEMBRANE-ASSOCIATING DOMAIN CONTAINING 3"/>
    <property type="match status" value="1"/>
</dbReference>
<feature type="region of interest" description="Disordered" evidence="3">
    <location>
        <begin position="37"/>
        <end position="67"/>
    </location>
</feature>
<dbReference type="PANTHER" id="PTHR21737:SF4">
    <property type="entry name" value="SPLICING FACTOR CACTIN"/>
    <property type="match status" value="1"/>
</dbReference>
<dbReference type="InterPro" id="IPR019134">
    <property type="entry name" value="Cactin_C"/>
</dbReference>
<proteinExistence type="inferred from homology"/>
<evidence type="ECO:0000313" key="6">
    <source>
        <dbReference type="EMBL" id="KAK9791828.1"/>
    </source>
</evidence>
<protein>
    <recommendedName>
        <fullName evidence="2">Splicing factor Cactin</fullName>
    </recommendedName>
</protein>
<dbReference type="GO" id="GO:0005737">
    <property type="term" value="C:cytoplasm"/>
    <property type="evidence" value="ECO:0007669"/>
    <property type="project" value="TreeGrafter"/>
</dbReference>
<feature type="domain" description="Splicing factor Cactin C-terminal" evidence="4">
    <location>
        <begin position="516"/>
        <end position="643"/>
    </location>
</feature>
<dbReference type="Pfam" id="PF09732">
    <property type="entry name" value="CactinC_cactus"/>
    <property type="match status" value="1"/>
</dbReference>
<comment type="similarity">
    <text evidence="1">Belongs to the CACTIN family.</text>
</comment>
<evidence type="ECO:0000259" key="4">
    <source>
        <dbReference type="Pfam" id="PF09732"/>
    </source>
</evidence>
<dbReference type="GO" id="GO:0005681">
    <property type="term" value="C:spliceosomal complex"/>
    <property type="evidence" value="ECO:0007669"/>
    <property type="project" value="TreeGrafter"/>
</dbReference>
<feature type="region of interest" description="Disordered" evidence="3">
    <location>
        <begin position="322"/>
        <end position="379"/>
    </location>
</feature>
<feature type="compositionally biased region" description="Acidic residues" evidence="3">
    <location>
        <begin position="356"/>
        <end position="368"/>
    </location>
</feature>
<dbReference type="Proteomes" id="UP001465755">
    <property type="component" value="Unassembled WGS sequence"/>
</dbReference>
<evidence type="ECO:0000256" key="2">
    <source>
        <dbReference type="ARBA" id="ARBA00034534"/>
    </source>
</evidence>
<evidence type="ECO:0000259" key="5">
    <source>
        <dbReference type="Pfam" id="PF10312"/>
    </source>
</evidence>
<dbReference type="AlphaFoldDB" id="A0AAW1NSK8"/>
<organism evidence="6 7">
    <name type="scientific">Symbiochloris irregularis</name>
    <dbReference type="NCBI Taxonomy" id="706552"/>
    <lineage>
        <taxon>Eukaryota</taxon>
        <taxon>Viridiplantae</taxon>
        <taxon>Chlorophyta</taxon>
        <taxon>core chlorophytes</taxon>
        <taxon>Trebouxiophyceae</taxon>
        <taxon>Trebouxiales</taxon>
        <taxon>Trebouxiaceae</taxon>
        <taxon>Symbiochloris</taxon>
    </lineage>
</organism>
<feature type="domain" description="Splicing factor cactin central" evidence="5">
    <location>
        <begin position="76"/>
        <end position="273"/>
    </location>
</feature>